<organism evidence="1 2">
    <name type="scientific">Clathrospora elynae</name>
    <dbReference type="NCBI Taxonomy" id="706981"/>
    <lineage>
        <taxon>Eukaryota</taxon>
        <taxon>Fungi</taxon>
        <taxon>Dikarya</taxon>
        <taxon>Ascomycota</taxon>
        <taxon>Pezizomycotina</taxon>
        <taxon>Dothideomycetes</taxon>
        <taxon>Pleosporomycetidae</taxon>
        <taxon>Pleosporales</taxon>
        <taxon>Diademaceae</taxon>
        <taxon>Clathrospora</taxon>
    </lineage>
</organism>
<sequence>MVQSLLRLPAEPLFHILDFVPVDCILPFCTIVGYGPRFDPSPSSWLSGPPSPEDGTDINEMGWLARGIQARRTVAQELFADERLATPYMGAPLFLLPPQRPDRVAVTRSCVSTWCVQLDHAVLDLDMGIRPRKDSFMSAGPFDGDLDLGKRSRENNPTVESFDVDLAAATITVDSRLTLKIFLRTEAEVARKMWQFVANAFDEHST</sequence>
<keyword evidence="2" id="KW-1185">Reference proteome</keyword>
<evidence type="ECO:0000313" key="2">
    <source>
        <dbReference type="Proteomes" id="UP000800038"/>
    </source>
</evidence>
<dbReference type="EMBL" id="ML976069">
    <property type="protein sequence ID" value="KAF1940059.1"/>
    <property type="molecule type" value="Genomic_DNA"/>
</dbReference>
<accession>A0A6A5SKV1</accession>
<gene>
    <name evidence="1" type="ORF">EJ02DRAFT_513376</name>
</gene>
<reference evidence="1" key="1">
    <citation type="journal article" date="2020" name="Stud. Mycol.">
        <title>101 Dothideomycetes genomes: a test case for predicting lifestyles and emergence of pathogens.</title>
        <authorList>
            <person name="Haridas S."/>
            <person name="Albert R."/>
            <person name="Binder M."/>
            <person name="Bloem J."/>
            <person name="Labutti K."/>
            <person name="Salamov A."/>
            <person name="Andreopoulos B."/>
            <person name="Baker S."/>
            <person name="Barry K."/>
            <person name="Bills G."/>
            <person name="Bluhm B."/>
            <person name="Cannon C."/>
            <person name="Castanera R."/>
            <person name="Culley D."/>
            <person name="Daum C."/>
            <person name="Ezra D."/>
            <person name="Gonzalez J."/>
            <person name="Henrissat B."/>
            <person name="Kuo A."/>
            <person name="Liang C."/>
            <person name="Lipzen A."/>
            <person name="Lutzoni F."/>
            <person name="Magnuson J."/>
            <person name="Mondo S."/>
            <person name="Nolan M."/>
            <person name="Ohm R."/>
            <person name="Pangilinan J."/>
            <person name="Park H.-J."/>
            <person name="Ramirez L."/>
            <person name="Alfaro M."/>
            <person name="Sun H."/>
            <person name="Tritt A."/>
            <person name="Yoshinaga Y."/>
            <person name="Zwiers L.-H."/>
            <person name="Turgeon B."/>
            <person name="Goodwin S."/>
            <person name="Spatafora J."/>
            <person name="Crous P."/>
            <person name="Grigoriev I."/>
        </authorList>
    </citation>
    <scope>NUCLEOTIDE SEQUENCE</scope>
    <source>
        <strain evidence="1">CBS 161.51</strain>
    </source>
</reference>
<dbReference type="AlphaFoldDB" id="A0A6A5SKV1"/>
<dbReference type="Proteomes" id="UP000800038">
    <property type="component" value="Unassembled WGS sequence"/>
</dbReference>
<proteinExistence type="predicted"/>
<protein>
    <submittedName>
        <fullName evidence="1">Uncharacterized protein</fullName>
    </submittedName>
</protein>
<name>A0A6A5SKV1_9PLEO</name>
<evidence type="ECO:0000313" key="1">
    <source>
        <dbReference type="EMBL" id="KAF1940059.1"/>
    </source>
</evidence>